<geneLocation type="plasmid" evidence="1 2">
    <name>p_unnamed3</name>
</geneLocation>
<keyword evidence="2" id="KW-1185">Reference proteome</keyword>
<organism evidence="1 2">
    <name type="scientific">Phyllobacterium zundukense</name>
    <dbReference type="NCBI Taxonomy" id="1867719"/>
    <lineage>
        <taxon>Bacteria</taxon>
        <taxon>Pseudomonadati</taxon>
        <taxon>Pseudomonadota</taxon>
        <taxon>Alphaproteobacteria</taxon>
        <taxon>Hyphomicrobiales</taxon>
        <taxon>Phyllobacteriaceae</taxon>
        <taxon>Phyllobacterium</taxon>
    </lineage>
</organism>
<protein>
    <submittedName>
        <fullName evidence="1">NUDIX domain-containing protein</fullName>
    </submittedName>
</protein>
<proteinExistence type="predicted"/>
<dbReference type="Proteomes" id="UP001061991">
    <property type="component" value="Plasmid p_unnamed3"/>
</dbReference>
<sequence>MRLNRTLVAEWCQIAGNIEDGEKAWEAALHEVREETALSYDRLYADICEQFYEANRNSISMLPVFVGFVDADGKVVINDEQRVLMDFVRCGLGNGAICETAPCAKAY</sequence>
<name>A0ACD4CV40_9HYPH</name>
<evidence type="ECO:0000313" key="1">
    <source>
        <dbReference type="EMBL" id="UXN57440.1"/>
    </source>
</evidence>
<evidence type="ECO:0000313" key="2">
    <source>
        <dbReference type="Proteomes" id="UP001061991"/>
    </source>
</evidence>
<reference evidence="1" key="1">
    <citation type="submission" date="2022-09" db="EMBL/GenBank/DDBJ databases">
        <title>Interaction between co-microsymbionts with complementary sets of symbiotic genes in legume-rhizobium systems.</title>
        <authorList>
            <person name="Safronova V."/>
            <person name="Sazanova A."/>
            <person name="Afonin A."/>
            <person name="Chirak E."/>
        </authorList>
    </citation>
    <scope>NUCLEOTIDE SEQUENCE</scope>
    <source>
        <strain evidence="1">A18/3m</strain>
    </source>
</reference>
<accession>A0ACD4CV40</accession>
<keyword evidence="1" id="KW-0614">Plasmid</keyword>
<gene>
    <name evidence="1" type="ORF">N8E88_03610</name>
</gene>
<dbReference type="EMBL" id="CP104970">
    <property type="protein sequence ID" value="UXN57440.1"/>
    <property type="molecule type" value="Genomic_DNA"/>
</dbReference>